<accession>A0ACC5WA09</accession>
<proteinExistence type="predicted"/>
<gene>
    <name evidence="1" type="ORF">PGIGA_G00115360</name>
</gene>
<keyword evidence="2" id="KW-1185">Reference proteome</keyword>
<protein>
    <submittedName>
        <fullName evidence="1">Uncharacterized protein</fullName>
    </submittedName>
</protein>
<dbReference type="Proteomes" id="UP000829447">
    <property type="component" value="Linkage Group LG2"/>
</dbReference>
<evidence type="ECO:0000313" key="1">
    <source>
        <dbReference type="EMBL" id="MCI4375923.1"/>
    </source>
</evidence>
<evidence type="ECO:0000313" key="2">
    <source>
        <dbReference type="Proteomes" id="UP000829447"/>
    </source>
</evidence>
<sequence>MRSYNCTPVSSPRLPPTYMHAMWQAWDLAVDICLSQLPTIIEEGTAFRHSPFFAEQLTAFQVWLTMGVENRNPPEQLPIVLQVLLSQVHRLRALDLLGRFLDLGPWAVSLAEHRTMAVFILAVIVNNYNTGQEACLQGNLIAICLEQLSDPHPLLRQWVAICLGRIWHNFDSARWCGVRDSAHEKLYSLLSDPIPEELVVALSHLVVQYESNFCTVALQFMEEEKNYAAPSPANTTEAGNVTPVRERDSPAVPRLRPVNSYTNIRAASSARNLNKSLQNLNLNEEGESHTQNIHPFSTF</sequence>
<reference evidence="1 2" key="1">
    <citation type="journal article" date="2022" name="bioRxiv">
        <title>An ancient truncated duplication of the anti-Mullerian hormone receptor type 2 gene is a potential conserved master sex determinant in the Pangasiidae catfish family.</title>
        <authorList>
            <person name="Wen M."/>
            <person name="Pan Q."/>
            <person name="Jouanno E."/>
            <person name="Montfort J."/>
            <person name="Zahm M."/>
            <person name="Cabau C."/>
            <person name="Klopp C."/>
            <person name="Iampietro C."/>
            <person name="Roques C."/>
            <person name="Bouchez O."/>
            <person name="Castinel A."/>
            <person name="Donnadieu C."/>
            <person name="Parrinello H."/>
            <person name="Poncet C."/>
            <person name="Belmonte E."/>
            <person name="Gautier V."/>
            <person name="Avarre J.-C."/>
            <person name="Dugue R."/>
            <person name="Gustiano R."/>
            <person name="Ha T.T.T."/>
            <person name="Campet M."/>
            <person name="Sriphairoj K."/>
            <person name="Ribolli J."/>
            <person name="de Almeida F.L."/>
            <person name="Desvignes T."/>
            <person name="Postlethwait J.H."/>
            <person name="Bucao C.F."/>
            <person name="Robinson-Rechavi M."/>
            <person name="Bobe J."/>
            <person name="Herpin A."/>
            <person name="Guiguen Y."/>
        </authorList>
    </citation>
    <scope>NUCLEOTIDE SEQUENCE [LARGE SCALE GENOMIC DNA]</scope>
    <source>
        <strain evidence="1">YG-Dec2019</strain>
    </source>
</reference>
<comment type="caution">
    <text evidence="1">The sequence shown here is derived from an EMBL/GenBank/DDBJ whole genome shotgun (WGS) entry which is preliminary data.</text>
</comment>
<name>A0ACC5WA09_PANGG</name>
<dbReference type="EMBL" id="CM040455">
    <property type="protein sequence ID" value="MCI4375923.1"/>
    <property type="molecule type" value="Genomic_DNA"/>
</dbReference>
<organism evidence="1 2">
    <name type="scientific">Pangasianodon gigas</name>
    <name type="common">Mekong giant catfish</name>
    <name type="synonym">Pangasius gigas</name>
    <dbReference type="NCBI Taxonomy" id="30993"/>
    <lineage>
        <taxon>Eukaryota</taxon>
        <taxon>Metazoa</taxon>
        <taxon>Chordata</taxon>
        <taxon>Craniata</taxon>
        <taxon>Vertebrata</taxon>
        <taxon>Euteleostomi</taxon>
        <taxon>Actinopterygii</taxon>
        <taxon>Neopterygii</taxon>
        <taxon>Teleostei</taxon>
        <taxon>Ostariophysi</taxon>
        <taxon>Siluriformes</taxon>
        <taxon>Pangasiidae</taxon>
        <taxon>Pangasianodon</taxon>
    </lineage>
</organism>